<protein>
    <recommendedName>
        <fullName evidence="5">ABC transporter domain-containing protein</fullName>
    </recommendedName>
</protein>
<dbReference type="Proteomes" id="UP000663844">
    <property type="component" value="Unassembled WGS sequence"/>
</dbReference>
<feature type="domain" description="ABC transporter" evidence="5">
    <location>
        <begin position="47"/>
        <end position="94"/>
    </location>
</feature>
<organism evidence="6 7">
    <name type="scientific">Adineta steineri</name>
    <dbReference type="NCBI Taxonomy" id="433720"/>
    <lineage>
        <taxon>Eukaryota</taxon>
        <taxon>Metazoa</taxon>
        <taxon>Spiralia</taxon>
        <taxon>Gnathifera</taxon>
        <taxon>Rotifera</taxon>
        <taxon>Eurotatoria</taxon>
        <taxon>Bdelloidea</taxon>
        <taxon>Adinetida</taxon>
        <taxon>Adinetidae</taxon>
        <taxon>Adineta</taxon>
    </lineage>
</organism>
<comment type="similarity">
    <text evidence="2">Belongs to the ABC transporter superfamily. ABCC family. Conjugate transporter (TC 3.A.1.208) subfamily.</text>
</comment>
<name>A0A820NKV6_9BILA</name>
<gene>
    <name evidence="6" type="ORF">OXD698_LOCUS50873</name>
</gene>
<dbReference type="GO" id="GO:0042626">
    <property type="term" value="F:ATPase-coupled transmembrane transporter activity"/>
    <property type="evidence" value="ECO:0007669"/>
    <property type="project" value="TreeGrafter"/>
</dbReference>
<dbReference type="InterPro" id="IPR003439">
    <property type="entry name" value="ABC_transporter-like_ATP-bd"/>
</dbReference>
<comment type="caution">
    <text evidence="6">The sequence shown here is derived from an EMBL/GenBank/DDBJ whole genome shotgun (WGS) entry which is preliminary data.</text>
</comment>
<dbReference type="AlphaFoldDB" id="A0A820NKV6"/>
<proteinExistence type="inferred from homology"/>
<dbReference type="InterPro" id="IPR050173">
    <property type="entry name" value="ABC_transporter_C-like"/>
</dbReference>
<dbReference type="EMBL" id="CAJOAZ010025119">
    <property type="protein sequence ID" value="CAF4390455.1"/>
    <property type="molecule type" value="Genomic_DNA"/>
</dbReference>
<dbReference type="Gene3D" id="3.40.50.300">
    <property type="entry name" value="P-loop containing nucleotide triphosphate hydrolases"/>
    <property type="match status" value="1"/>
</dbReference>
<evidence type="ECO:0000313" key="6">
    <source>
        <dbReference type="EMBL" id="CAF4390455.1"/>
    </source>
</evidence>
<dbReference type="PANTHER" id="PTHR24223">
    <property type="entry name" value="ATP-BINDING CASSETTE SUB-FAMILY C"/>
    <property type="match status" value="1"/>
</dbReference>
<reference evidence="6" key="1">
    <citation type="submission" date="2021-02" db="EMBL/GenBank/DDBJ databases">
        <authorList>
            <person name="Nowell W R."/>
        </authorList>
    </citation>
    <scope>NUCLEOTIDE SEQUENCE</scope>
</reference>
<evidence type="ECO:0000256" key="1">
    <source>
        <dbReference type="ARBA" id="ARBA00004141"/>
    </source>
</evidence>
<keyword evidence="4" id="KW-0067">ATP-binding</keyword>
<evidence type="ECO:0000256" key="2">
    <source>
        <dbReference type="ARBA" id="ARBA00009726"/>
    </source>
</evidence>
<keyword evidence="3" id="KW-0547">Nucleotide-binding</keyword>
<comment type="subcellular location">
    <subcellularLocation>
        <location evidence="1">Membrane</location>
        <topology evidence="1">Multi-pass membrane protein</topology>
    </subcellularLocation>
</comment>
<evidence type="ECO:0000313" key="7">
    <source>
        <dbReference type="Proteomes" id="UP000663844"/>
    </source>
</evidence>
<dbReference type="GO" id="GO:0016020">
    <property type="term" value="C:membrane"/>
    <property type="evidence" value="ECO:0007669"/>
    <property type="project" value="UniProtKB-SubCell"/>
</dbReference>
<feature type="non-terminal residue" evidence="6">
    <location>
        <position position="1"/>
    </location>
</feature>
<sequence length="130" mass="14661">LDECERDIRLLSSSNEIEIINNITTQEVQVICNLKEAQWEKNGVFKLQNIVFDAHPGDLICIIGAVGSGKSSLLQTLTGEIGFFEGKVRLHGSFCYVPQEAWIFSSTIKNNILFGKEYNHKLFQRVIEAT</sequence>
<dbReference type="InterPro" id="IPR027417">
    <property type="entry name" value="P-loop_NTPase"/>
</dbReference>
<dbReference type="PANTHER" id="PTHR24223:SF456">
    <property type="entry name" value="MULTIDRUG RESISTANCE-ASSOCIATED PROTEIN LETHAL(2)03659"/>
    <property type="match status" value="1"/>
</dbReference>
<dbReference type="Pfam" id="PF00005">
    <property type="entry name" value="ABC_tran"/>
    <property type="match status" value="1"/>
</dbReference>
<evidence type="ECO:0000256" key="4">
    <source>
        <dbReference type="ARBA" id="ARBA00022840"/>
    </source>
</evidence>
<accession>A0A820NKV6</accession>
<dbReference type="GO" id="GO:0016887">
    <property type="term" value="F:ATP hydrolysis activity"/>
    <property type="evidence" value="ECO:0007669"/>
    <property type="project" value="InterPro"/>
</dbReference>
<evidence type="ECO:0000259" key="5">
    <source>
        <dbReference type="Pfam" id="PF00005"/>
    </source>
</evidence>
<evidence type="ECO:0000256" key="3">
    <source>
        <dbReference type="ARBA" id="ARBA00022741"/>
    </source>
</evidence>
<dbReference type="SUPFAM" id="SSF52540">
    <property type="entry name" value="P-loop containing nucleoside triphosphate hydrolases"/>
    <property type="match status" value="1"/>
</dbReference>
<dbReference type="GO" id="GO:0005524">
    <property type="term" value="F:ATP binding"/>
    <property type="evidence" value="ECO:0007669"/>
    <property type="project" value="UniProtKB-KW"/>
</dbReference>
<feature type="non-terminal residue" evidence="6">
    <location>
        <position position="130"/>
    </location>
</feature>